<organism evidence="2 3">
    <name type="scientific">Lactiplantibacillus plajomi</name>
    <dbReference type="NCBI Taxonomy" id="1457217"/>
    <lineage>
        <taxon>Bacteria</taxon>
        <taxon>Bacillati</taxon>
        <taxon>Bacillota</taxon>
        <taxon>Bacilli</taxon>
        <taxon>Lactobacillales</taxon>
        <taxon>Lactobacillaceae</taxon>
        <taxon>Lactiplantibacillus</taxon>
    </lineage>
</organism>
<evidence type="ECO:0000313" key="3">
    <source>
        <dbReference type="Proteomes" id="UP001589855"/>
    </source>
</evidence>
<reference evidence="2 3" key="1">
    <citation type="submission" date="2024-09" db="EMBL/GenBank/DDBJ databases">
        <authorList>
            <person name="Sun Q."/>
            <person name="Mori K."/>
        </authorList>
    </citation>
    <scope>NUCLEOTIDE SEQUENCE [LARGE SCALE GENOMIC DNA]</scope>
    <source>
        <strain evidence="2 3">TBRC 4575</strain>
    </source>
</reference>
<gene>
    <name evidence="2" type="ORF">ACFFGS_01400</name>
</gene>
<comment type="caution">
    <text evidence="2">The sequence shown here is derived from an EMBL/GenBank/DDBJ whole genome shotgun (WGS) entry which is preliminary data.</text>
</comment>
<dbReference type="SMART" id="SM00347">
    <property type="entry name" value="HTH_MARR"/>
    <property type="match status" value="1"/>
</dbReference>
<sequence>MENTYGYILDVMRLERLLKRVTNNWSGQSGLSLNELRILIYVLQNPARPIGEVAKALDVSKGSLAQSIGTLTQENWIQSEPVLPDRRLRCLTLTETGQARMATVAKELTASLQSPTAQEFTDQITYLNRKY</sequence>
<dbReference type="InterPro" id="IPR036388">
    <property type="entry name" value="WH-like_DNA-bd_sf"/>
</dbReference>
<dbReference type="Pfam" id="PF12802">
    <property type="entry name" value="MarR_2"/>
    <property type="match status" value="1"/>
</dbReference>
<dbReference type="SUPFAM" id="SSF46785">
    <property type="entry name" value="Winged helix' DNA-binding domain"/>
    <property type="match status" value="1"/>
</dbReference>
<dbReference type="PROSITE" id="PS50995">
    <property type="entry name" value="HTH_MARR_2"/>
    <property type="match status" value="1"/>
</dbReference>
<dbReference type="Proteomes" id="UP001589855">
    <property type="component" value="Unassembled WGS sequence"/>
</dbReference>
<dbReference type="InterPro" id="IPR039422">
    <property type="entry name" value="MarR/SlyA-like"/>
</dbReference>
<dbReference type="InterPro" id="IPR036390">
    <property type="entry name" value="WH_DNA-bd_sf"/>
</dbReference>
<feature type="domain" description="HTH marR-type" evidence="1">
    <location>
        <begin position="4"/>
        <end position="131"/>
    </location>
</feature>
<evidence type="ECO:0000259" key="1">
    <source>
        <dbReference type="PROSITE" id="PS50995"/>
    </source>
</evidence>
<keyword evidence="3" id="KW-1185">Reference proteome</keyword>
<protein>
    <submittedName>
        <fullName evidence="2">MarR family winged helix-turn-helix transcriptional regulator</fullName>
    </submittedName>
</protein>
<dbReference type="Gene3D" id="1.10.10.10">
    <property type="entry name" value="Winged helix-like DNA-binding domain superfamily/Winged helix DNA-binding domain"/>
    <property type="match status" value="1"/>
</dbReference>
<name>A0ABV6K3J1_9LACO</name>
<accession>A0ABV6K3J1</accession>
<evidence type="ECO:0000313" key="2">
    <source>
        <dbReference type="EMBL" id="MFC0422835.1"/>
    </source>
</evidence>
<dbReference type="RefSeq" id="WP_137644349.1">
    <property type="nucleotide sequence ID" value="NZ_BAABRM010000004.1"/>
</dbReference>
<dbReference type="PANTHER" id="PTHR33164:SF43">
    <property type="entry name" value="HTH-TYPE TRANSCRIPTIONAL REPRESSOR YETL"/>
    <property type="match status" value="1"/>
</dbReference>
<dbReference type="InterPro" id="IPR000835">
    <property type="entry name" value="HTH_MarR-typ"/>
</dbReference>
<dbReference type="EMBL" id="JBHLUK010000005">
    <property type="protein sequence ID" value="MFC0422835.1"/>
    <property type="molecule type" value="Genomic_DNA"/>
</dbReference>
<dbReference type="PANTHER" id="PTHR33164">
    <property type="entry name" value="TRANSCRIPTIONAL REGULATOR, MARR FAMILY"/>
    <property type="match status" value="1"/>
</dbReference>
<proteinExistence type="predicted"/>